<reference evidence="5" key="2">
    <citation type="submission" date="2020-07" db="EMBL/GenBank/DDBJ databases">
        <authorList>
            <person name="Vera ALvarez R."/>
            <person name="Arias-Moreno D.M."/>
            <person name="Jimenez-Jacinto V."/>
            <person name="Jimenez-Bremont J.F."/>
            <person name="Swaminathan K."/>
            <person name="Moose S.P."/>
            <person name="Guerrero-Gonzalez M.L."/>
            <person name="Marino-Ramirez L."/>
            <person name="Landsman D."/>
            <person name="Rodriguez-Kessler M."/>
            <person name="Delgado-Sanchez P."/>
        </authorList>
    </citation>
    <scope>NUCLEOTIDE SEQUENCE</scope>
    <source>
        <tissue evidence="5">Cladode</tissue>
    </source>
</reference>
<dbReference type="AlphaFoldDB" id="A0A7C9AKK2"/>
<dbReference type="PANTHER" id="PTHR10353:SF137">
    <property type="entry name" value="MYROSINASE 3-RELATED"/>
    <property type="match status" value="1"/>
</dbReference>
<organism evidence="5">
    <name type="scientific">Opuntia streptacantha</name>
    <name type="common">Prickly pear cactus</name>
    <name type="synonym">Opuntia cardona</name>
    <dbReference type="NCBI Taxonomy" id="393608"/>
    <lineage>
        <taxon>Eukaryota</taxon>
        <taxon>Viridiplantae</taxon>
        <taxon>Streptophyta</taxon>
        <taxon>Embryophyta</taxon>
        <taxon>Tracheophyta</taxon>
        <taxon>Spermatophyta</taxon>
        <taxon>Magnoliopsida</taxon>
        <taxon>eudicotyledons</taxon>
        <taxon>Gunneridae</taxon>
        <taxon>Pentapetalae</taxon>
        <taxon>Caryophyllales</taxon>
        <taxon>Cactineae</taxon>
        <taxon>Cactaceae</taxon>
        <taxon>Opuntioideae</taxon>
        <taxon>Opuntia</taxon>
    </lineage>
</organism>
<name>A0A7C9AKK2_OPUST</name>
<evidence type="ECO:0000256" key="2">
    <source>
        <dbReference type="ARBA" id="ARBA00022801"/>
    </source>
</evidence>
<dbReference type="GO" id="GO:0005975">
    <property type="term" value="P:carbohydrate metabolic process"/>
    <property type="evidence" value="ECO:0007669"/>
    <property type="project" value="InterPro"/>
</dbReference>
<keyword evidence="3 5" id="KW-0326">Glycosidase</keyword>
<evidence type="ECO:0000256" key="3">
    <source>
        <dbReference type="ARBA" id="ARBA00023295"/>
    </source>
</evidence>
<dbReference type="PRINTS" id="PR00131">
    <property type="entry name" value="GLHYDRLASE1"/>
</dbReference>
<dbReference type="Pfam" id="PF00232">
    <property type="entry name" value="Glyco_hydro_1"/>
    <property type="match status" value="1"/>
</dbReference>
<dbReference type="PANTHER" id="PTHR10353">
    <property type="entry name" value="GLYCOSYL HYDROLASE"/>
    <property type="match status" value="1"/>
</dbReference>
<dbReference type="InterPro" id="IPR001360">
    <property type="entry name" value="Glyco_hydro_1"/>
</dbReference>
<dbReference type="EMBL" id="GISG01241677">
    <property type="protein sequence ID" value="MBA4668891.1"/>
    <property type="molecule type" value="Transcribed_RNA"/>
</dbReference>
<dbReference type="GO" id="GO:0008422">
    <property type="term" value="F:beta-glucosidase activity"/>
    <property type="evidence" value="ECO:0007669"/>
    <property type="project" value="UniProtKB-EC"/>
</dbReference>
<dbReference type="InterPro" id="IPR017853">
    <property type="entry name" value="GH"/>
</dbReference>
<proteinExistence type="inferred from homology"/>
<protein>
    <submittedName>
        <fullName evidence="5">Beta-glucosidase</fullName>
        <ecNumber evidence="5">3.2.1.21</ecNumber>
    </submittedName>
</protein>
<evidence type="ECO:0000256" key="4">
    <source>
        <dbReference type="RuleBase" id="RU003690"/>
    </source>
</evidence>
<comment type="similarity">
    <text evidence="1 4">Belongs to the glycosyl hydrolase 1 family.</text>
</comment>
<keyword evidence="2 5" id="KW-0378">Hydrolase</keyword>
<evidence type="ECO:0000313" key="5">
    <source>
        <dbReference type="EMBL" id="MBA4668891.1"/>
    </source>
</evidence>
<sequence length="216" mass="25447">MFGWFMDPLTKGDYPRSMRLLVGDRLPKFSMEESRMVNGSFDFVGFNYYTTYYARAYPPRLKITRPSVSTDSRVNQTAVRNGVSIGPKAASDWLYVYPMGIRDLLLYTKHKYDNPLIYITENGVDEPNNEKLSLEEALKDEMRIKYHHDHLAFLQLAIKEGVNVKGYFAWTLLDDFEWQSGYTLRFGINYVDFKDGLKRYPKLSAHWFKKFLQRKD</sequence>
<dbReference type="SUPFAM" id="SSF51445">
    <property type="entry name" value="(Trans)glycosidases"/>
    <property type="match status" value="1"/>
</dbReference>
<reference evidence="5" key="1">
    <citation type="journal article" date="2013" name="J. Plant Res.">
        <title>Effect of fungi and light on seed germination of three Opuntia species from semiarid lands of central Mexico.</title>
        <authorList>
            <person name="Delgado-Sanchez P."/>
            <person name="Jimenez-Bremont J.F."/>
            <person name="Guerrero-Gonzalez Mde L."/>
            <person name="Flores J."/>
        </authorList>
    </citation>
    <scope>NUCLEOTIDE SEQUENCE</scope>
    <source>
        <tissue evidence="5">Cladode</tissue>
    </source>
</reference>
<accession>A0A7C9AKK2</accession>
<evidence type="ECO:0000256" key="1">
    <source>
        <dbReference type="ARBA" id="ARBA00010838"/>
    </source>
</evidence>
<dbReference type="EC" id="3.2.1.21" evidence="5"/>
<dbReference type="Gene3D" id="3.20.20.80">
    <property type="entry name" value="Glycosidases"/>
    <property type="match status" value="1"/>
</dbReference>